<evidence type="ECO:0000313" key="2">
    <source>
        <dbReference type="EMBL" id="KAH7265105.1"/>
    </source>
</evidence>
<proteinExistence type="predicted"/>
<dbReference type="GeneID" id="70231213"/>
<feature type="transmembrane region" description="Helical" evidence="1">
    <location>
        <begin position="81"/>
        <end position="102"/>
    </location>
</feature>
<sequence length="163" mass="17769">MSLTGDKQRLAMCYGYFLVAVTQLALVILASVLHKGVTPYKTSAYKSYQTATRITGGMAFLLMAVQVYISVIPTLLDGPKIVIVLLLLAQLASTAYFCYLPFKYLKGVAPWEDGRLMADQEELGLKVLSENTDPTSLNEQSRAADYDTMEFVQLSGPGAACPV</sequence>
<name>A0A9P9HWV8_FUSRE</name>
<gene>
    <name evidence="2" type="ORF">BKA55DRAFT_734424</name>
</gene>
<feature type="transmembrane region" description="Helical" evidence="1">
    <location>
        <begin position="14"/>
        <end position="33"/>
    </location>
</feature>
<dbReference type="EMBL" id="JAGMUX010000003">
    <property type="protein sequence ID" value="KAH7265105.1"/>
    <property type="molecule type" value="Genomic_DNA"/>
</dbReference>
<keyword evidence="1" id="KW-0812">Transmembrane</keyword>
<organism evidence="2 3">
    <name type="scientific">Fusarium redolens</name>
    <dbReference type="NCBI Taxonomy" id="48865"/>
    <lineage>
        <taxon>Eukaryota</taxon>
        <taxon>Fungi</taxon>
        <taxon>Dikarya</taxon>
        <taxon>Ascomycota</taxon>
        <taxon>Pezizomycotina</taxon>
        <taxon>Sordariomycetes</taxon>
        <taxon>Hypocreomycetidae</taxon>
        <taxon>Hypocreales</taxon>
        <taxon>Nectriaceae</taxon>
        <taxon>Fusarium</taxon>
        <taxon>Fusarium redolens species complex</taxon>
    </lineage>
</organism>
<dbReference type="OrthoDB" id="5077305at2759"/>
<protein>
    <submittedName>
        <fullName evidence="2">Uncharacterized protein</fullName>
    </submittedName>
</protein>
<keyword evidence="1" id="KW-0472">Membrane</keyword>
<evidence type="ECO:0000256" key="1">
    <source>
        <dbReference type="SAM" id="Phobius"/>
    </source>
</evidence>
<accession>A0A9P9HWV8</accession>
<keyword evidence="1" id="KW-1133">Transmembrane helix</keyword>
<dbReference type="AlphaFoldDB" id="A0A9P9HWV8"/>
<evidence type="ECO:0000313" key="3">
    <source>
        <dbReference type="Proteomes" id="UP000720189"/>
    </source>
</evidence>
<dbReference type="RefSeq" id="XP_046053840.1">
    <property type="nucleotide sequence ID" value="XM_046201259.1"/>
</dbReference>
<reference evidence="2" key="1">
    <citation type="journal article" date="2021" name="Nat. Commun.">
        <title>Genetic determinants of endophytism in the Arabidopsis root mycobiome.</title>
        <authorList>
            <person name="Mesny F."/>
            <person name="Miyauchi S."/>
            <person name="Thiergart T."/>
            <person name="Pickel B."/>
            <person name="Atanasova L."/>
            <person name="Karlsson M."/>
            <person name="Huettel B."/>
            <person name="Barry K.W."/>
            <person name="Haridas S."/>
            <person name="Chen C."/>
            <person name="Bauer D."/>
            <person name="Andreopoulos W."/>
            <person name="Pangilinan J."/>
            <person name="LaButti K."/>
            <person name="Riley R."/>
            <person name="Lipzen A."/>
            <person name="Clum A."/>
            <person name="Drula E."/>
            <person name="Henrissat B."/>
            <person name="Kohler A."/>
            <person name="Grigoriev I.V."/>
            <person name="Martin F.M."/>
            <person name="Hacquard S."/>
        </authorList>
    </citation>
    <scope>NUCLEOTIDE SEQUENCE</scope>
    <source>
        <strain evidence="2">MPI-CAGE-AT-0023</strain>
    </source>
</reference>
<comment type="caution">
    <text evidence="2">The sequence shown here is derived from an EMBL/GenBank/DDBJ whole genome shotgun (WGS) entry which is preliminary data.</text>
</comment>
<keyword evidence="3" id="KW-1185">Reference proteome</keyword>
<dbReference type="Proteomes" id="UP000720189">
    <property type="component" value="Unassembled WGS sequence"/>
</dbReference>
<feature type="transmembrane region" description="Helical" evidence="1">
    <location>
        <begin position="54"/>
        <end position="75"/>
    </location>
</feature>